<protein>
    <recommendedName>
        <fullName evidence="6">Ribosomal RNA large subunit methyltransferase H</fullName>
        <ecNumber evidence="6">2.1.1.177</ecNumber>
    </recommendedName>
    <alternativeName>
        <fullName evidence="6">23S rRNA (pseudouridine1915-N3)-methyltransferase</fullName>
    </alternativeName>
    <alternativeName>
        <fullName evidence="6">23S rRNA m3Psi1915 methyltransferase</fullName>
    </alternativeName>
    <alternativeName>
        <fullName evidence="6">rRNA (pseudouridine-N3-)-methyltransferase RlmH</fullName>
    </alternativeName>
</protein>
<dbReference type="CDD" id="cd18081">
    <property type="entry name" value="RlmH-like"/>
    <property type="match status" value="1"/>
</dbReference>
<dbReference type="RefSeq" id="WP_349171137.1">
    <property type="nucleotide sequence ID" value="NZ_JBBMFO010000024.1"/>
</dbReference>
<keyword evidence="3 6" id="KW-0808">Transferase</keyword>
<evidence type="ECO:0000313" key="7">
    <source>
        <dbReference type="EMBL" id="MEQ2401449.1"/>
    </source>
</evidence>
<evidence type="ECO:0000256" key="3">
    <source>
        <dbReference type="ARBA" id="ARBA00022679"/>
    </source>
</evidence>
<comment type="caution">
    <text evidence="7">The sequence shown here is derived from an EMBL/GenBank/DDBJ whole genome shotgun (WGS) entry which is preliminary data.</text>
</comment>
<evidence type="ECO:0000256" key="4">
    <source>
        <dbReference type="ARBA" id="ARBA00022691"/>
    </source>
</evidence>
<evidence type="ECO:0000256" key="6">
    <source>
        <dbReference type="HAMAP-Rule" id="MF_00658"/>
    </source>
</evidence>
<feature type="binding site" evidence="6">
    <location>
        <position position="108"/>
    </location>
    <ligand>
        <name>S-adenosyl-L-methionine</name>
        <dbReference type="ChEBI" id="CHEBI:59789"/>
    </ligand>
</feature>
<evidence type="ECO:0000313" key="8">
    <source>
        <dbReference type="Proteomes" id="UP001447979"/>
    </source>
</evidence>
<dbReference type="GO" id="GO:0008168">
    <property type="term" value="F:methyltransferase activity"/>
    <property type="evidence" value="ECO:0007669"/>
    <property type="project" value="UniProtKB-KW"/>
</dbReference>
<dbReference type="NCBIfam" id="TIGR00246">
    <property type="entry name" value="tRNA_RlmH_YbeA"/>
    <property type="match status" value="1"/>
</dbReference>
<dbReference type="Gene3D" id="3.40.1280.10">
    <property type="match status" value="1"/>
</dbReference>
<accession>A0ABV1CF40</accession>
<evidence type="ECO:0000256" key="1">
    <source>
        <dbReference type="ARBA" id="ARBA00022552"/>
    </source>
</evidence>
<proteinExistence type="inferred from homology"/>
<reference evidence="7 8" key="1">
    <citation type="submission" date="2024-03" db="EMBL/GenBank/DDBJ databases">
        <title>Human intestinal bacterial collection.</title>
        <authorList>
            <person name="Pauvert C."/>
            <person name="Hitch T.C.A."/>
            <person name="Clavel T."/>
        </authorList>
    </citation>
    <scope>NUCLEOTIDE SEQUENCE [LARGE SCALE GENOMIC DNA]</scope>
    <source>
        <strain evidence="7 8">CLA-SR-H025</strain>
    </source>
</reference>
<dbReference type="InterPro" id="IPR029028">
    <property type="entry name" value="Alpha/beta_knot_MTases"/>
</dbReference>
<keyword evidence="1 6" id="KW-0698">rRNA processing</keyword>
<comment type="catalytic activity">
    <reaction evidence="6">
        <text>pseudouridine(1915) in 23S rRNA + S-adenosyl-L-methionine = N(3)-methylpseudouridine(1915) in 23S rRNA + S-adenosyl-L-homocysteine + H(+)</text>
        <dbReference type="Rhea" id="RHEA:42752"/>
        <dbReference type="Rhea" id="RHEA-COMP:10221"/>
        <dbReference type="Rhea" id="RHEA-COMP:10222"/>
        <dbReference type="ChEBI" id="CHEBI:15378"/>
        <dbReference type="ChEBI" id="CHEBI:57856"/>
        <dbReference type="ChEBI" id="CHEBI:59789"/>
        <dbReference type="ChEBI" id="CHEBI:65314"/>
        <dbReference type="ChEBI" id="CHEBI:74486"/>
        <dbReference type="EC" id="2.1.1.177"/>
    </reaction>
</comment>
<keyword evidence="4 6" id="KW-0949">S-adenosyl-L-methionine</keyword>
<evidence type="ECO:0000256" key="5">
    <source>
        <dbReference type="ARBA" id="ARBA00038303"/>
    </source>
</evidence>
<dbReference type="EC" id="2.1.1.177" evidence="6"/>
<comment type="subunit">
    <text evidence="6">Homodimer.</text>
</comment>
<dbReference type="Pfam" id="PF02590">
    <property type="entry name" value="SPOUT_MTase"/>
    <property type="match status" value="1"/>
</dbReference>
<gene>
    <name evidence="6 7" type="primary">rlmH</name>
    <name evidence="7" type="ORF">WMO19_07485</name>
</gene>
<dbReference type="PANTHER" id="PTHR33603:SF1">
    <property type="entry name" value="RIBOSOMAL RNA LARGE SUBUNIT METHYLTRANSFERASE H"/>
    <property type="match status" value="1"/>
</dbReference>
<evidence type="ECO:0000256" key="2">
    <source>
        <dbReference type="ARBA" id="ARBA00022603"/>
    </source>
</evidence>
<dbReference type="PIRSF" id="PIRSF004505">
    <property type="entry name" value="MT_bac"/>
    <property type="match status" value="1"/>
</dbReference>
<comment type="subcellular location">
    <subcellularLocation>
        <location evidence="6">Cytoplasm</location>
    </subcellularLocation>
</comment>
<comment type="similarity">
    <text evidence="5 6">Belongs to the RNA methyltransferase RlmH family.</text>
</comment>
<keyword evidence="6" id="KW-0963">Cytoplasm</keyword>
<dbReference type="EMBL" id="JBBMFO010000024">
    <property type="protein sequence ID" value="MEQ2401449.1"/>
    <property type="molecule type" value="Genomic_DNA"/>
</dbReference>
<keyword evidence="2 6" id="KW-0489">Methyltransferase</keyword>
<dbReference type="HAMAP" id="MF_00658">
    <property type="entry name" value="23SrRNA_methyltr_H"/>
    <property type="match status" value="1"/>
</dbReference>
<keyword evidence="8" id="KW-1185">Reference proteome</keyword>
<feature type="binding site" evidence="6">
    <location>
        <position position="76"/>
    </location>
    <ligand>
        <name>S-adenosyl-L-methionine</name>
        <dbReference type="ChEBI" id="CHEBI:59789"/>
    </ligand>
</feature>
<dbReference type="SUPFAM" id="SSF75217">
    <property type="entry name" value="alpha/beta knot"/>
    <property type="match status" value="1"/>
</dbReference>
<comment type="function">
    <text evidence="6">Specifically methylates the pseudouridine at position 1915 (m3Psi1915) in 23S rRNA.</text>
</comment>
<name>A0ABV1CF40_9FIRM</name>
<dbReference type="NCBIfam" id="NF000985">
    <property type="entry name" value="PRK00103.1-3"/>
    <property type="match status" value="1"/>
</dbReference>
<feature type="binding site" evidence="6">
    <location>
        <begin position="127"/>
        <end position="132"/>
    </location>
    <ligand>
        <name>S-adenosyl-L-methionine</name>
        <dbReference type="ChEBI" id="CHEBI:59789"/>
    </ligand>
</feature>
<organism evidence="7 8">
    <name type="scientific">Peptoniphilus hominis</name>
    <name type="common">ex Hitch et al. 2025</name>
    <dbReference type="NCBI Taxonomy" id="3133174"/>
    <lineage>
        <taxon>Bacteria</taxon>
        <taxon>Bacillati</taxon>
        <taxon>Bacillota</taxon>
        <taxon>Tissierellia</taxon>
        <taxon>Tissierellales</taxon>
        <taxon>Peptoniphilaceae</taxon>
        <taxon>Peptoniphilus</taxon>
    </lineage>
</organism>
<dbReference type="InterPro" id="IPR029026">
    <property type="entry name" value="tRNA_m1G_MTases_N"/>
</dbReference>
<dbReference type="InterPro" id="IPR003742">
    <property type="entry name" value="RlmH-like"/>
</dbReference>
<sequence length="159" mass="18262">MNINLIVLGKIKENYFKDSINEYKKMLKSYADLSIFEIMDEPCPENLSEKDMERVKNIEGEKILSKIKDGAYVIALAIEGKSLDSIAFAGKINDLMIDGYSNITFIIGGSLGLSDEVLKRADYKLSFSKMTFPHKLMRVILMEQIYRAFRIINNHPYHK</sequence>
<dbReference type="GO" id="GO:0032259">
    <property type="term" value="P:methylation"/>
    <property type="evidence" value="ECO:0007669"/>
    <property type="project" value="UniProtKB-KW"/>
</dbReference>
<dbReference type="PANTHER" id="PTHR33603">
    <property type="entry name" value="METHYLTRANSFERASE"/>
    <property type="match status" value="1"/>
</dbReference>
<dbReference type="Proteomes" id="UP001447979">
    <property type="component" value="Unassembled WGS sequence"/>
</dbReference>